<sequence>MVEDLEVEVELGKFNLTLEESRQLQEIEPPTYTSSDPVTAVFQNRQREEARMFCLDASSATRFENGVIPAGGFMSVKTYHSHIFIAEVGVAGQIVLYWQADRELCQKQAVPIDSSLEAEFKNAGTEKCSLHWKDQTNAAEILQGEIEPGKVLDINTHLGNKFLARNTDGVLFYSGKRWPSLLASKRWSWHLK</sequence>
<evidence type="ECO:0000313" key="2">
    <source>
        <dbReference type="Proteomes" id="UP000626109"/>
    </source>
</evidence>
<reference evidence="1" key="1">
    <citation type="submission" date="2021-02" db="EMBL/GenBank/DDBJ databases">
        <authorList>
            <person name="Dougan E. K."/>
            <person name="Rhodes N."/>
            <person name="Thang M."/>
            <person name="Chan C."/>
        </authorList>
    </citation>
    <scope>NUCLEOTIDE SEQUENCE</scope>
</reference>
<protein>
    <submittedName>
        <fullName evidence="1">Uncharacterized protein</fullName>
    </submittedName>
</protein>
<comment type="caution">
    <text evidence="1">The sequence shown here is derived from an EMBL/GenBank/DDBJ whole genome shotgun (WGS) entry which is preliminary data.</text>
</comment>
<gene>
    <name evidence="1" type="ORF">PGLA2088_LOCUS36489</name>
</gene>
<name>A0A813KMP6_POLGL</name>
<dbReference type="Proteomes" id="UP000626109">
    <property type="component" value="Unassembled WGS sequence"/>
</dbReference>
<evidence type="ECO:0000313" key="1">
    <source>
        <dbReference type="EMBL" id="CAE8711437.1"/>
    </source>
</evidence>
<dbReference type="EMBL" id="CAJNNW010032164">
    <property type="protein sequence ID" value="CAE8711437.1"/>
    <property type="molecule type" value="Genomic_DNA"/>
</dbReference>
<accession>A0A813KMP6</accession>
<proteinExistence type="predicted"/>
<organism evidence="1 2">
    <name type="scientific">Polarella glacialis</name>
    <name type="common">Dinoflagellate</name>
    <dbReference type="NCBI Taxonomy" id="89957"/>
    <lineage>
        <taxon>Eukaryota</taxon>
        <taxon>Sar</taxon>
        <taxon>Alveolata</taxon>
        <taxon>Dinophyceae</taxon>
        <taxon>Suessiales</taxon>
        <taxon>Suessiaceae</taxon>
        <taxon>Polarella</taxon>
    </lineage>
</organism>
<dbReference type="AlphaFoldDB" id="A0A813KMP6"/>